<organism evidence="2 3">
    <name type="scientific">Kosakonia pseudosacchari</name>
    <dbReference type="NCBI Taxonomy" id="1646340"/>
    <lineage>
        <taxon>Bacteria</taxon>
        <taxon>Pseudomonadati</taxon>
        <taxon>Pseudomonadota</taxon>
        <taxon>Gammaproteobacteria</taxon>
        <taxon>Enterobacterales</taxon>
        <taxon>Enterobacteriaceae</taxon>
        <taxon>Kosakonia</taxon>
    </lineage>
</organism>
<dbReference type="RefSeq" id="WP_097399594.1">
    <property type="nucleotide sequence ID" value="NZ_CP158850.1"/>
</dbReference>
<keyword evidence="1" id="KW-0472">Membrane</keyword>
<gene>
    <name evidence="2" type="ORF">BK796_01890</name>
</gene>
<dbReference type="EMBL" id="NITV01000001">
    <property type="protein sequence ID" value="PDO90339.1"/>
    <property type="molecule type" value="Genomic_DNA"/>
</dbReference>
<name>A0ABX4IVK3_9ENTR</name>
<sequence>MAGIITLFYFTLGTVVFTQKIKLFAIVSSFILYVALHIAAANALLTGLLVACLLITFVILLSLNCNRDKKAVLHFSLPCWLLIVSVIYDVFVNQPIPAY</sequence>
<feature type="transmembrane region" description="Helical" evidence="1">
    <location>
        <begin position="72"/>
        <end position="91"/>
    </location>
</feature>
<evidence type="ECO:0000313" key="2">
    <source>
        <dbReference type="EMBL" id="PDO90339.1"/>
    </source>
</evidence>
<keyword evidence="3" id="KW-1185">Reference proteome</keyword>
<keyword evidence="1" id="KW-1133">Transmembrane helix</keyword>
<comment type="caution">
    <text evidence="2">The sequence shown here is derived from an EMBL/GenBank/DDBJ whole genome shotgun (WGS) entry which is preliminary data.</text>
</comment>
<dbReference type="Proteomes" id="UP000219642">
    <property type="component" value="Unassembled WGS sequence"/>
</dbReference>
<accession>A0ABX4IVK3</accession>
<proteinExistence type="predicted"/>
<reference evidence="2 3" key="1">
    <citation type="submission" date="2017-06" db="EMBL/GenBank/DDBJ databases">
        <title>Draft genome sequence of nitrogen-fixing Kosakonia pseudosacchari strain NN143 isolated from sugarcane roots.</title>
        <authorList>
            <person name="Li Y."/>
            <person name="Li S."/>
            <person name="Lin L."/>
            <person name="Wu X."/>
            <person name="Yang L."/>
            <person name="Li Y."/>
            <person name="An Q."/>
        </authorList>
    </citation>
    <scope>NUCLEOTIDE SEQUENCE [LARGE SCALE GENOMIC DNA]</scope>
    <source>
        <strain evidence="2 3">NN143</strain>
    </source>
</reference>
<evidence type="ECO:0000256" key="1">
    <source>
        <dbReference type="SAM" id="Phobius"/>
    </source>
</evidence>
<evidence type="ECO:0008006" key="4">
    <source>
        <dbReference type="Google" id="ProtNLM"/>
    </source>
</evidence>
<protein>
    <recommendedName>
        <fullName evidence="4">Inner membrane protein</fullName>
    </recommendedName>
</protein>
<feature type="transmembrane region" description="Helical" evidence="1">
    <location>
        <begin position="34"/>
        <end position="60"/>
    </location>
</feature>
<keyword evidence="1" id="KW-0812">Transmembrane</keyword>
<evidence type="ECO:0000313" key="3">
    <source>
        <dbReference type="Proteomes" id="UP000219642"/>
    </source>
</evidence>